<dbReference type="Gene3D" id="2.30.42.10">
    <property type="match status" value="1"/>
</dbReference>
<dbReference type="EMBL" id="CAJNRF010003960">
    <property type="protein sequence ID" value="CAF2054191.1"/>
    <property type="molecule type" value="Genomic_DNA"/>
</dbReference>
<dbReference type="Proteomes" id="UP000681720">
    <property type="component" value="Unassembled WGS sequence"/>
</dbReference>
<dbReference type="InterPro" id="IPR036034">
    <property type="entry name" value="PDZ_sf"/>
</dbReference>
<name>A0A815FST2_9BILA</name>
<dbReference type="Proteomes" id="UP000676336">
    <property type="component" value="Unassembled WGS sequence"/>
</dbReference>
<organism evidence="2 10">
    <name type="scientific">Rotaria magnacalcarata</name>
    <dbReference type="NCBI Taxonomy" id="392030"/>
    <lineage>
        <taxon>Eukaryota</taxon>
        <taxon>Metazoa</taxon>
        <taxon>Spiralia</taxon>
        <taxon>Gnathifera</taxon>
        <taxon>Rotifera</taxon>
        <taxon>Eurotatoria</taxon>
        <taxon>Bdelloidea</taxon>
        <taxon>Philodinida</taxon>
        <taxon>Philodinidae</taxon>
        <taxon>Rotaria</taxon>
    </lineage>
</organism>
<dbReference type="EMBL" id="CAJOBI010007345">
    <property type="protein sequence ID" value="CAF4083390.1"/>
    <property type="molecule type" value="Genomic_DNA"/>
</dbReference>
<evidence type="ECO:0000313" key="5">
    <source>
        <dbReference type="EMBL" id="CAF2135693.1"/>
    </source>
</evidence>
<proteinExistence type="predicted"/>
<accession>A0A815FST2</accession>
<dbReference type="EMBL" id="CAJOBJ010007545">
    <property type="protein sequence ID" value="CAF4088767.1"/>
    <property type="molecule type" value="Genomic_DNA"/>
</dbReference>
<evidence type="ECO:0000313" key="9">
    <source>
        <dbReference type="EMBL" id="CAF4214414.1"/>
    </source>
</evidence>
<dbReference type="AlphaFoldDB" id="A0A815FST2"/>
<evidence type="ECO:0000313" key="3">
    <source>
        <dbReference type="EMBL" id="CAF1362353.1"/>
    </source>
</evidence>
<dbReference type="Proteomes" id="UP000663855">
    <property type="component" value="Unassembled WGS sequence"/>
</dbReference>
<evidence type="ECO:0000313" key="8">
    <source>
        <dbReference type="EMBL" id="CAF4088767.1"/>
    </source>
</evidence>
<dbReference type="Proteomes" id="UP000663887">
    <property type="component" value="Unassembled WGS sequence"/>
</dbReference>
<dbReference type="Proteomes" id="UP000663824">
    <property type="component" value="Unassembled WGS sequence"/>
</dbReference>
<dbReference type="Proteomes" id="UP000663834">
    <property type="component" value="Unassembled WGS sequence"/>
</dbReference>
<dbReference type="EMBL" id="CAJOBG010007354">
    <property type="protein sequence ID" value="CAF4214414.1"/>
    <property type="molecule type" value="Genomic_DNA"/>
</dbReference>
<dbReference type="OrthoDB" id="10052380at2759"/>
<dbReference type="EMBL" id="CAJNOV010008670">
    <property type="protein sequence ID" value="CAF1330242.1"/>
    <property type="molecule type" value="Genomic_DNA"/>
</dbReference>
<dbReference type="Proteomes" id="UP000663866">
    <property type="component" value="Unassembled WGS sequence"/>
</dbReference>
<evidence type="ECO:0000313" key="4">
    <source>
        <dbReference type="EMBL" id="CAF2054191.1"/>
    </source>
</evidence>
<dbReference type="SUPFAM" id="SSF50156">
    <property type="entry name" value="PDZ domain-like"/>
    <property type="match status" value="1"/>
</dbReference>
<keyword evidence="1" id="KW-0175">Coiled coil</keyword>
<evidence type="ECO:0008006" key="12">
    <source>
        <dbReference type="Google" id="ProtNLM"/>
    </source>
</evidence>
<evidence type="ECO:0000313" key="2">
    <source>
        <dbReference type="EMBL" id="CAF1330242.1"/>
    </source>
</evidence>
<dbReference type="EMBL" id="CAJNRE010015264">
    <property type="protein sequence ID" value="CAF2135693.1"/>
    <property type="molecule type" value="Genomic_DNA"/>
</dbReference>
<gene>
    <name evidence="2" type="ORF">CJN711_LOCUS18385</name>
    <name evidence="8" type="ORF">GIL414_LOCUS16483</name>
    <name evidence="3" type="ORF">KQP761_LOCUS7795</name>
    <name evidence="5" type="ORF">MBJ925_LOCUS28551</name>
    <name evidence="9" type="ORF">OVN521_LOCUS27087</name>
    <name evidence="7" type="ORF">SMN809_LOCUS16438</name>
    <name evidence="4" type="ORF">WKI299_LOCUS10872</name>
    <name evidence="6" type="ORF">XDN619_LOCUS25801</name>
</gene>
<protein>
    <recommendedName>
        <fullName evidence="12">PDZ domain-containing protein</fullName>
    </recommendedName>
</protein>
<feature type="coiled-coil region" evidence="1">
    <location>
        <begin position="85"/>
        <end position="119"/>
    </location>
</feature>
<evidence type="ECO:0000313" key="6">
    <source>
        <dbReference type="EMBL" id="CAF2135774.1"/>
    </source>
</evidence>
<evidence type="ECO:0000313" key="7">
    <source>
        <dbReference type="EMBL" id="CAF4083390.1"/>
    </source>
</evidence>
<reference evidence="2" key="1">
    <citation type="submission" date="2021-02" db="EMBL/GenBank/DDBJ databases">
        <authorList>
            <person name="Nowell W R."/>
        </authorList>
    </citation>
    <scope>NUCLEOTIDE SEQUENCE</scope>
</reference>
<keyword evidence="11" id="KW-1185">Reference proteome</keyword>
<dbReference type="EMBL" id="CAJNOW010002733">
    <property type="protein sequence ID" value="CAF1362353.1"/>
    <property type="molecule type" value="Genomic_DNA"/>
</dbReference>
<evidence type="ECO:0000256" key="1">
    <source>
        <dbReference type="SAM" id="Coils"/>
    </source>
</evidence>
<dbReference type="Proteomes" id="UP000663856">
    <property type="component" value="Unassembled WGS sequence"/>
</dbReference>
<evidence type="ECO:0000313" key="10">
    <source>
        <dbReference type="Proteomes" id="UP000663855"/>
    </source>
</evidence>
<dbReference type="EMBL" id="CAJNRG010011893">
    <property type="protein sequence ID" value="CAF2135774.1"/>
    <property type="molecule type" value="Genomic_DNA"/>
</dbReference>
<sequence>MNETDDFTYVQRRLCAVMAKSEWTSSRMRMQKSGDELRERRAKSHQTANKFLQDLLDKRTDSDLIDDNGAVDRYNKFVKYKSALNDDTNSTLDEFDRRLRALNSNRRNQTNTLNNENINIIEQKQRQKFINDLQPTIEIENDKKGVNIQQINHEERAKSSRILPSIATIPTTSTPNDTSNESITHGFHDDEIQELSNVQSVNISFINSQANHIDSPIHENNSSLLEKTETINSSTSSLNDSLTQTIYAPKARRPDGTEVVCSSPNSPLPYASSSISLLDHIHFPRSLTSGGKLKTRATSKRQLPLLPCLQSSDGNEIQHEQFDTNQLYDLLDHLEKDSNQDSQIDFTEKLDRLTLSNVSYHNQEPVQADFSTENQSLINQNDQDYILPNLFNESPSSTQEKLFYTTLTIPIDDPKNIFLYTMTASTVQISASILVPYSILGGRRPVLKCSKQTHFKQIRSKQQKHICQVTAIESSSNLKDLQQNDIILKINDRSVCGVTTDEIIAILKQYYKKSNHFSLTIARLCQPFL</sequence>
<evidence type="ECO:0000313" key="11">
    <source>
        <dbReference type="Proteomes" id="UP000663866"/>
    </source>
</evidence>
<comment type="caution">
    <text evidence="2">The sequence shown here is derived from an EMBL/GenBank/DDBJ whole genome shotgun (WGS) entry which is preliminary data.</text>
</comment>